<feature type="transmembrane region" description="Helical" evidence="1">
    <location>
        <begin position="83"/>
        <end position="103"/>
    </location>
</feature>
<dbReference type="VEuPathDB" id="CryptoDB:Vbra_13376"/>
<organism evidence="2 3">
    <name type="scientific">Vitrella brassicaformis (strain CCMP3155)</name>
    <dbReference type="NCBI Taxonomy" id="1169540"/>
    <lineage>
        <taxon>Eukaryota</taxon>
        <taxon>Sar</taxon>
        <taxon>Alveolata</taxon>
        <taxon>Colpodellida</taxon>
        <taxon>Vitrellaceae</taxon>
        <taxon>Vitrella</taxon>
    </lineage>
</organism>
<dbReference type="AlphaFoldDB" id="A0A0G4EVA1"/>
<dbReference type="EMBL" id="CDMY01000315">
    <property type="protein sequence ID" value="CEM01989.1"/>
    <property type="molecule type" value="Genomic_DNA"/>
</dbReference>
<keyword evidence="1" id="KW-1133">Transmembrane helix</keyword>
<feature type="transmembrane region" description="Helical" evidence="1">
    <location>
        <begin position="23"/>
        <end position="46"/>
    </location>
</feature>
<evidence type="ECO:0000313" key="2">
    <source>
        <dbReference type="EMBL" id="CEM01989.1"/>
    </source>
</evidence>
<protein>
    <submittedName>
        <fullName evidence="2">Uncharacterized protein</fullName>
    </submittedName>
</protein>
<gene>
    <name evidence="2" type="ORF">Vbra_13376</name>
</gene>
<name>A0A0G4EVA1_VITBC</name>
<dbReference type="PhylomeDB" id="A0A0G4EVA1"/>
<feature type="transmembrane region" description="Helical" evidence="1">
    <location>
        <begin position="53"/>
        <end position="71"/>
    </location>
</feature>
<keyword evidence="1" id="KW-0812">Transmembrane</keyword>
<accession>A0A0G4EVA1</accession>
<proteinExistence type="predicted"/>
<dbReference type="Proteomes" id="UP000041254">
    <property type="component" value="Unassembled WGS sequence"/>
</dbReference>
<keyword evidence="1" id="KW-0472">Membrane</keyword>
<sequence length="123" mass="13662">MDVWGKQRELRFYLTDVPAKMRFQWMLCALSGLWLLVAGPISIVLVPDSKWAGLGWTISGIVGDPLLLAAVDMLFPYGTYKSLATQCLALMYGVLIMAFNLFYGPIGYAASMLVHDCSQMMIC</sequence>
<keyword evidence="3" id="KW-1185">Reference proteome</keyword>
<dbReference type="InParanoid" id="A0A0G4EVA1"/>
<reference evidence="2 3" key="1">
    <citation type="submission" date="2014-11" db="EMBL/GenBank/DDBJ databases">
        <authorList>
            <person name="Zhu J."/>
            <person name="Qi W."/>
            <person name="Song R."/>
        </authorList>
    </citation>
    <scope>NUCLEOTIDE SEQUENCE [LARGE SCALE GENOMIC DNA]</scope>
</reference>
<evidence type="ECO:0000256" key="1">
    <source>
        <dbReference type="SAM" id="Phobius"/>
    </source>
</evidence>
<evidence type="ECO:0000313" key="3">
    <source>
        <dbReference type="Proteomes" id="UP000041254"/>
    </source>
</evidence>